<reference evidence="3" key="1">
    <citation type="journal article" date="2013" name="Genome Res.">
        <title>A second-generation assembly of the Drosophila simulans genome provides new insights into patterns of lineage-specific divergence.</title>
        <authorList>
            <person name="Hu T.T."/>
            <person name="Eisen M.B."/>
            <person name="Thornton K.R."/>
            <person name="Andolfatto P."/>
        </authorList>
    </citation>
    <scope>NUCLEOTIDE SEQUENCE [LARGE SCALE GENOMIC DNA]</scope>
    <source>
        <strain evidence="3">W501</strain>
    </source>
</reference>
<evidence type="ECO:0000256" key="1">
    <source>
        <dbReference type="SAM" id="MobiDB-lite"/>
    </source>
</evidence>
<protein>
    <submittedName>
        <fullName evidence="3">Uncharacterized protein</fullName>
    </submittedName>
</protein>
<dbReference type="Bgee" id="FBgn0268420">
    <property type="expression patterns" value="Expressed in adult organism and 2 other cell types or tissues"/>
</dbReference>
<dbReference type="OrthoDB" id="7831947at2759"/>
<sequence>MLLQSILMKILAVFLVCWLGHVTAQSSADYIELEIGSRGEGPPEKKEFPWGNDDQDLEATF</sequence>
<gene>
    <name evidence="3" type="primary">Dsim\GD27130</name>
    <name evidence="3" type="ORF">Dsimw501_GD27130</name>
</gene>
<evidence type="ECO:0000313" key="3">
    <source>
        <dbReference type="EMBL" id="KMY94963.1"/>
    </source>
</evidence>
<dbReference type="Proteomes" id="UP000035880">
    <property type="component" value="Chromosome 2R"/>
</dbReference>
<reference evidence="3" key="2">
    <citation type="submission" date="2014-06" db="EMBL/GenBank/DDBJ databases">
        <authorList>
            <person name="Hu T."/>
            <person name="Eisen M.B."/>
            <person name="Thornton K.R."/>
            <person name="Andolfatto P."/>
        </authorList>
    </citation>
    <scope>NUCLEOTIDE SEQUENCE</scope>
    <source>
        <strain evidence="3">W501</strain>
    </source>
</reference>
<evidence type="ECO:0000256" key="2">
    <source>
        <dbReference type="SAM" id="SignalP"/>
    </source>
</evidence>
<dbReference type="AlphaFoldDB" id="A0A0J9RG09"/>
<name>A0A0J9RG09_DROSI</name>
<feature type="signal peptide" evidence="2">
    <location>
        <begin position="1"/>
        <end position="24"/>
    </location>
</feature>
<dbReference type="EMBL" id="CM002911">
    <property type="protein sequence ID" value="KMY94963.1"/>
    <property type="molecule type" value="Genomic_DNA"/>
</dbReference>
<feature type="chain" id="PRO_5005321622" evidence="2">
    <location>
        <begin position="25"/>
        <end position="61"/>
    </location>
</feature>
<dbReference type="KEGG" id="dsi:Dsimw501_GD27130"/>
<reference evidence="3" key="3">
    <citation type="submission" date="2015-04" db="EMBL/GenBank/DDBJ databases">
        <authorList>
            <consortium name="FlyBase"/>
        </authorList>
    </citation>
    <scope>NUCLEOTIDE SEQUENCE</scope>
    <source>
        <strain evidence="3">W501</strain>
    </source>
</reference>
<feature type="compositionally biased region" description="Basic and acidic residues" evidence="1">
    <location>
        <begin position="38"/>
        <end position="48"/>
    </location>
</feature>
<keyword evidence="2" id="KW-0732">Signal</keyword>
<feature type="region of interest" description="Disordered" evidence="1">
    <location>
        <begin position="38"/>
        <end position="61"/>
    </location>
</feature>
<organism evidence="3">
    <name type="scientific">Drosophila simulans</name>
    <name type="common">Fruit fly</name>
    <dbReference type="NCBI Taxonomy" id="7240"/>
    <lineage>
        <taxon>Eukaryota</taxon>
        <taxon>Metazoa</taxon>
        <taxon>Ecdysozoa</taxon>
        <taxon>Arthropoda</taxon>
        <taxon>Hexapoda</taxon>
        <taxon>Insecta</taxon>
        <taxon>Pterygota</taxon>
        <taxon>Neoptera</taxon>
        <taxon>Endopterygota</taxon>
        <taxon>Diptera</taxon>
        <taxon>Brachycera</taxon>
        <taxon>Muscomorpha</taxon>
        <taxon>Ephydroidea</taxon>
        <taxon>Drosophilidae</taxon>
        <taxon>Drosophila</taxon>
        <taxon>Sophophora</taxon>
    </lineage>
</organism>
<proteinExistence type="predicted"/>
<accession>A0A0J9RG09</accession>